<dbReference type="Pfam" id="PF00808">
    <property type="entry name" value="CBFD_NFYB_HMF"/>
    <property type="match status" value="1"/>
</dbReference>
<dbReference type="InterPro" id="IPR050568">
    <property type="entry name" value="Transcr_DNA_Rep_Reg"/>
</dbReference>
<evidence type="ECO:0000256" key="2">
    <source>
        <dbReference type="ARBA" id="ARBA00023242"/>
    </source>
</evidence>
<organism evidence="4 5">
    <name type="scientific">Hibiscus syriacus</name>
    <name type="common">Rose of Sharon</name>
    <dbReference type="NCBI Taxonomy" id="106335"/>
    <lineage>
        <taxon>Eukaryota</taxon>
        <taxon>Viridiplantae</taxon>
        <taxon>Streptophyta</taxon>
        <taxon>Embryophyta</taxon>
        <taxon>Tracheophyta</taxon>
        <taxon>Spermatophyta</taxon>
        <taxon>Magnoliopsida</taxon>
        <taxon>eudicotyledons</taxon>
        <taxon>Gunneridae</taxon>
        <taxon>Pentapetalae</taxon>
        <taxon>rosids</taxon>
        <taxon>malvids</taxon>
        <taxon>Malvales</taxon>
        <taxon>Malvaceae</taxon>
        <taxon>Malvoideae</taxon>
        <taxon>Hibiscus</taxon>
    </lineage>
</organism>
<dbReference type="GO" id="GO:0005634">
    <property type="term" value="C:nucleus"/>
    <property type="evidence" value="ECO:0007669"/>
    <property type="project" value="UniProtKB-SubCell"/>
</dbReference>
<reference evidence="4" key="1">
    <citation type="submission" date="2019-09" db="EMBL/GenBank/DDBJ databases">
        <title>Draft genome information of white flower Hibiscus syriacus.</title>
        <authorList>
            <person name="Kim Y.-M."/>
        </authorList>
    </citation>
    <scope>NUCLEOTIDE SEQUENCE [LARGE SCALE GENOMIC DNA]</scope>
    <source>
        <strain evidence="4">YM2019G1</strain>
    </source>
</reference>
<dbReference type="EMBL" id="VEPZ02000982">
    <property type="protein sequence ID" value="KAE8705485.1"/>
    <property type="molecule type" value="Genomic_DNA"/>
</dbReference>
<dbReference type="Proteomes" id="UP000436088">
    <property type="component" value="Unassembled WGS sequence"/>
</dbReference>
<keyword evidence="2" id="KW-0539">Nucleus</keyword>
<protein>
    <submittedName>
        <fullName evidence="4">Enhancer of yellow 2 transcription factor-like protein</fullName>
    </submittedName>
</protein>
<dbReference type="GO" id="GO:0006355">
    <property type="term" value="P:regulation of DNA-templated transcription"/>
    <property type="evidence" value="ECO:0007669"/>
    <property type="project" value="TreeGrafter"/>
</dbReference>
<dbReference type="PANTHER" id="PTHR10252">
    <property type="entry name" value="HISTONE-LIKE TRANSCRIPTION FACTOR CCAAT-RELATED"/>
    <property type="match status" value="1"/>
</dbReference>
<dbReference type="GO" id="GO:0046982">
    <property type="term" value="F:protein heterodimerization activity"/>
    <property type="evidence" value="ECO:0007669"/>
    <property type="project" value="InterPro"/>
</dbReference>
<dbReference type="PANTHER" id="PTHR10252:SF54">
    <property type="entry name" value="CHROMATIN ACCESSIBILITY COMPLEX PROTEIN 1"/>
    <property type="match status" value="1"/>
</dbReference>
<dbReference type="Gene3D" id="1.10.20.10">
    <property type="entry name" value="Histone, subunit A"/>
    <property type="match status" value="1"/>
</dbReference>
<comment type="subcellular location">
    <subcellularLocation>
        <location evidence="1">Nucleus</location>
    </subcellularLocation>
</comment>
<dbReference type="InterPro" id="IPR009072">
    <property type="entry name" value="Histone-fold"/>
</dbReference>
<dbReference type="InterPro" id="IPR003958">
    <property type="entry name" value="CBFA_NFYB_domain"/>
</dbReference>
<gene>
    <name evidence="4" type="ORF">F3Y22_tig00110429pilonHSYRG01410</name>
</gene>
<accession>A0A6A3AQG5</accession>
<dbReference type="OrthoDB" id="636685at2759"/>
<evidence type="ECO:0000313" key="5">
    <source>
        <dbReference type="Proteomes" id="UP000436088"/>
    </source>
</evidence>
<keyword evidence="5" id="KW-1185">Reference proteome</keyword>
<sequence length="125" mass="13960">MTENEAVDPIRPEFPTGRVKKIMKLDKDIKVNPEASFLISCSTNLFLQFLAERSAEVAAEKKKKTVKIDHLRTAVKRHRPTIDFLLDSLPVPAESIQSVANSLSDRDLSRPVADKPAPPWLELAA</sequence>
<dbReference type="CDD" id="cd22929">
    <property type="entry name" value="HFD_POLE4-like"/>
    <property type="match status" value="1"/>
</dbReference>
<dbReference type="SUPFAM" id="SSF47113">
    <property type="entry name" value="Histone-fold"/>
    <property type="match status" value="1"/>
</dbReference>
<proteinExistence type="predicted"/>
<dbReference type="GO" id="GO:0000976">
    <property type="term" value="F:transcription cis-regulatory region binding"/>
    <property type="evidence" value="ECO:0007669"/>
    <property type="project" value="TreeGrafter"/>
</dbReference>
<feature type="domain" description="Transcription factor CBF/NF-Y/archaeal histone" evidence="3">
    <location>
        <begin position="13"/>
        <end position="75"/>
    </location>
</feature>
<evidence type="ECO:0000259" key="3">
    <source>
        <dbReference type="Pfam" id="PF00808"/>
    </source>
</evidence>
<dbReference type="AlphaFoldDB" id="A0A6A3AQG5"/>
<evidence type="ECO:0000313" key="4">
    <source>
        <dbReference type="EMBL" id="KAE8705485.1"/>
    </source>
</evidence>
<comment type="caution">
    <text evidence="4">The sequence shown here is derived from an EMBL/GenBank/DDBJ whole genome shotgun (WGS) entry which is preliminary data.</text>
</comment>
<name>A0A6A3AQG5_HIBSY</name>
<evidence type="ECO:0000256" key="1">
    <source>
        <dbReference type="ARBA" id="ARBA00004123"/>
    </source>
</evidence>